<sequence length="182" mass="20202">MNKGGKVLVEPVPACHCPLKRIEPSKKSFDFPTATITPQGATILRCLTFSIAPMWCDHLNPLGSKGVIERITVIGTIPNNSSGLSHGDNFIEGSLDKGDFMRASRIRVQGEWKTRSVCNNHELRTFAPLGLSHFCAPFFATTNVPSMKHSERFMAPRSSRSRASASRIFRNTPVLTHLLNRR</sequence>
<dbReference type="AlphaFoldDB" id="A0A0X8JQS4"/>
<organism evidence="1 2">
    <name type="scientific">Desulfomicrobium orale DSM 12838</name>
    <dbReference type="NCBI Taxonomy" id="888061"/>
    <lineage>
        <taxon>Bacteria</taxon>
        <taxon>Pseudomonadati</taxon>
        <taxon>Thermodesulfobacteriota</taxon>
        <taxon>Desulfovibrionia</taxon>
        <taxon>Desulfovibrionales</taxon>
        <taxon>Desulfomicrobiaceae</taxon>
        <taxon>Desulfomicrobium</taxon>
    </lineage>
</organism>
<name>A0A0X8JQS4_9BACT</name>
<evidence type="ECO:0000313" key="1">
    <source>
        <dbReference type="EMBL" id="AMD93116.1"/>
    </source>
</evidence>
<dbReference type="KEGG" id="doa:AXF15_08420"/>
<gene>
    <name evidence="1" type="ORF">AXF15_08420</name>
</gene>
<dbReference type="Proteomes" id="UP000063964">
    <property type="component" value="Chromosome"/>
</dbReference>
<reference evidence="2" key="1">
    <citation type="submission" date="2016-02" db="EMBL/GenBank/DDBJ databases">
        <authorList>
            <person name="Holder M.E."/>
            <person name="Ajami N.J."/>
            <person name="Petrosino J.F."/>
        </authorList>
    </citation>
    <scope>NUCLEOTIDE SEQUENCE [LARGE SCALE GENOMIC DNA]</scope>
    <source>
        <strain evidence="2">DSM 12838</strain>
    </source>
</reference>
<protein>
    <submittedName>
        <fullName evidence="1">Uncharacterized protein</fullName>
    </submittedName>
</protein>
<keyword evidence="2" id="KW-1185">Reference proteome</keyword>
<dbReference type="STRING" id="888061.AXF15_08420"/>
<proteinExistence type="predicted"/>
<dbReference type="EMBL" id="CP014230">
    <property type="protein sequence ID" value="AMD93116.1"/>
    <property type="molecule type" value="Genomic_DNA"/>
</dbReference>
<evidence type="ECO:0000313" key="2">
    <source>
        <dbReference type="Proteomes" id="UP000063964"/>
    </source>
</evidence>
<accession>A0A0X8JQS4</accession>